<organism evidence="1 2">
    <name type="scientific">Phlebia brevispora</name>
    <dbReference type="NCBI Taxonomy" id="194682"/>
    <lineage>
        <taxon>Eukaryota</taxon>
        <taxon>Fungi</taxon>
        <taxon>Dikarya</taxon>
        <taxon>Basidiomycota</taxon>
        <taxon>Agaricomycotina</taxon>
        <taxon>Agaricomycetes</taxon>
        <taxon>Polyporales</taxon>
        <taxon>Meruliaceae</taxon>
        <taxon>Phlebia</taxon>
    </lineage>
</organism>
<accession>A0ACC1S401</accession>
<proteinExistence type="predicted"/>
<protein>
    <submittedName>
        <fullName evidence="1">Uncharacterized protein</fullName>
    </submittedName>
</protein>
<gene>
    <name evidence="1" type="ORF">NM688_g7544</name>
</gene>
<evidence type="ECO:0000313" key="2">
    <source>
        <dbReference type="Proteomes" id="UP001148662"/>
    </source>
</evidence>
<reference evidence="1" key="1">
    <citation type="submission" date="2022-07" db="EMBL/GenBank/DDBJ databases">
        <title>Genome Sequence of Phlebia brevispora.</title>
        <authorList>
            <person name="Buettner E."/>
        </authorList>
    </citation>
    <scope>NUCLEOTIDE SEQUENCE</scope>
    <source>
        <strain evidence="1">MPL23</strain>
    </source>
</reference>
<evidence type="ECO:0000313" key="1">
    <source>
        <dbReference type="EMBL" id="KAJ3531640.1"/>
    </source>
</evidence>
<dbReference type="Proteomes" id="UP001148662">
    <property type="component" value="Unassembled WGS sequence"/>
</dbReference>
<comment type="caution">
    <text evidence="1">The sequence shown here is derived from an EMBL/GenBank/DDBJ whole genome shotgun (WGS) entry which is preliminary data.</text>
</comment>
<dbReference type="EMBL" id="JANHOG010001786">
    <property type="protein sequence ID" value="KAJ3531640.1"/>
    <property type="molecule type" value="Genomic_DNA"/>
</dbReference>
<sequence>MEIFNRPPTISDDTLQYTLYPTEDLSDKASVTTLAVVMQGYAESLLPDMQWHRDAFQLKVVPNPDGQGFVLEGTMRVGDCVDDEWCAVWLLRELSAKWDVVISVFDSDGEFLLIEAAEQLPAWVTPSNAENRVWIYSSHLHLVPLSHVSAPSSKRRRRDYPRPKDSDDEGDEDGLADEEEFLNALDAIRLVRDPLTETRASPAVEEAVWRKVSGYPGAVRMHVHHAKVYLPLDIAKALTVNPALVQKPVETFYTRDAFQLRAAHRMSRFPPEPSVLTTIRLTRTAYAQLVGQKFYPPKVFGRWHEPEGTPGWRWRDVGMKIACGFEMLYQETKGRRGPSESSDSQLSVESRYEALQRNPDFRKFIDNLSASGFFRSELEGSQLWKSLYEKAVAAFIEARHDDDADRASFASQVDTAAREAKDAVLFPDQPEDSDEWLDVNAEDFDAMLQQTFGQPSETKDAPEGAGNNANIDVPQEEDRLAEAQASRLHDLAKKVEEFVEGEGDLQGARFQDELLSDEEPSEEESQESDRDEDVVMSDTLTEEQRVARQKAMDNLVPALEPSDYGKMPPSFYNNSQRVTRTTMETEVREKPAASDSRGHAHPAQRRAIRPPLLPRDEYEGVDSDDESDEEIDEEEEEQQPQVVGEVEIDMEEEEEEFLEFARQALGVSDEQWSEIISERRNRGAFVPEHVQTAPQSHKRAQGAPPTTEQRSSRAHEPGVGAPKTNPNLDSFEAVMQAMDAEFARTRSQTQGAGTNNGKGKAKAPQTEIGDDGDIEAAMEAELKVALERGYEEEDGGDADEEHMDYNLIKNFLESFKSQAGLSGPVSNLAGRLQSGWTLPRDDS</sequence>
<keyword evidence="2" id="KW-1185">Reference proteome</keyword>
<name>A0ACC1S401_9APHY</name>